<sequence>MMKSDLVDRYKMVTVLMTAMFFLQSISAEAEEGKRMDQGGELAAVIEGDYSLKEIQGWNVWVDHDLVKDARWADCLRVLDGQLFEIKRRLPKEVVKEMQKVKIFFDLKQEVASCACYHPNKQWLLKNGYRPEKEKSVELNDPGKFLKWTINQPCMILHELAHAYHDQVLGFDHPKIIALYESALKSGKYQEARKVGGGRVKAHYAASNHKEYFAEAVEAYYGYNDFYPYVYQELLDYDPEICAYLKETWGKRAN</sequence>
<evidence type="ECO:0000313" key="2">
    <source>
        <dbReference type="Proteomes" id="UP001424741"/>
    </source>
</evidence>
<evidence type="ECO:0008006" key="3">
    <source>
        <dbReference type="Google" id="ProtNLM"/>
    </source>
</evidence>
<organism evidence="1 2">
    <name type="scientific">Rubritalea halochordaticola</name>
    <dbReference type="NCBI Taxonomy" id="714537"/>
    <lineage>
        <taxon>Bacteria</taxon>
        <taxon>Pseudomonadati</taxon>
        <taxon>Verrucomicrobiota</taxon>
        <taxon>Verrucomicrobiia</taxon>
        <taxon>Verrucomicrobiales</taxon>
        <taxon>Rubritaleaceae</taxon>
        <taxon>Rubritalea</taxon>
    </lineage>
</organism>
<dbReference type="EMBL" id="BAABRL010000009">
    <property type="protein sequence ID" value="GAA5496609.1"/>
    <property type="molecule type" value="Genomic_DNA"/>
</dbReference>
<keyword evidence="2" id="KW-1185">Reference proteome</keyword>
<dbReference type="SUPFAM" id="SSF55486">
    <property type="entry name" value="Metalloproteases ('zincins'), catalytic domain"/>
    <property type="match status" value="1"/>
</dbReference>
<reference evidence="1 2" key="1">
    <citation type="submission" date="2024-02" db="EMBL/GenBank/DDBJ databases">
        <title>Rubritalea halochordaticola NBRC 107102.</title>
        <authorList>
            <person name="Ichikawa N."/>
            <person name="Katano-Makiyama Y."/>
            <person name="Hidaka K."/>
        </authorList>
    </citation>
    <scope>NUCLEOTIDE SEQUENCE [LARGE SCALE GENOMIC DNA]</scope>
    <source>
        <strain evidence="1 2">NBRC 107102</strain>
    </source>
</reference>
<dbReference type="InterPro" id="IPR024079">
    <property type="entry name" value="MetalloPept_cat_dom_sf"/>
</dbReference>
<dbReference type="RefSeq" id="WP_346189253.1">
    <property type="nucleotide sequence ID" value="NZ_BAABRL010000009.1"/>
</dbReference>
<dbReference type="Gene3D" id="3.40.390.10">
    <property type="entry name" value="Collagenase (Catalytic Domain)"/>
    <property type="match status" value="1"/>
</dbReference>
<protein>
    <recommendedName>
        <fullName evidence="3">Metallopeptidase</fullName>
    </recommendedName>
</protein>
<proteinExistence type="predicted"/>
<name>A0ABP9V4V4_9BACT</name>
<gene>
    <name evidence="1" type="ORF">Rhal01_02794</name>
</gene>
<dbReference type="Proteomes" id="UP001424741">
    <property type="component" value="Unassembled WGS sequence"/>
</dbReference>
<accession>A0ABP9V4V4</accession>
<evidence type="ECO:0000313" key="1">
    <source>
        <dbReference type="EMBL" id="GAA5496609.1"/>
    </source>
</evidence>
<comment type="caution">
    <text evidence="1">The sequence shown here is derived from an EMBL/GenBank/DDBJ whole genome shotgun (WGS) entry which is preliminary data.</text>
</comment>